<dbReference type="InterPro" id="IPR000742">
    <property type="entry name" value="EGF"/>
</dbReference>
<evidence type="ECO:0000313" key="5">
    <source>
        <dbReference type="Proteomes" id="UP001519460"/>
    </source>
</evidence>
<keyword evidence="1" id="KW-0812">Transmembrane</keyword>
<sequence>MSGVFKVKTVTQKSKIFEFGLLERTSCRQLAELEGKIFQECGPHKEIVFVPAVSDARDVKCQKVTRVNVRRCRADVIQIAIRNSAMNGFTAVKLGNAVWPTASNWTEAMAREHCEQVLDRVLALRYCDKAVLAANATDMIDYTDVITMCVDNIRTSDSSDRDDLTVEQALHMYRMVFLRDTTYHDAGTIRQDILQCLDSTCTNDCSGNGRCQLGVCECSAGYVGGDCSYRRMNMPQPSALSFLHSNVCPVSDRNQCRSLFLNGQNLVESPYLSCHIQTVQVSEIGITTAVGEAIITRAELLTATVVHCPLPRFSAAHNSVLVSVSNDGSNPAPSMLFTVHDPRCYSCNSGSQHCTRTVETACEIDGRCYMPQEVSPSDSCLVCKPERFSDQWSYRNLPECEVQAGPTDVKNDDTERLTTVHIGIIAASLAIIAIAAVIITVILIRSRRNGKTMRSEEQGVSYPYALNNPAYVADFPQARTTHPTTSPDPQEVFSKDSIHKRFVAKSSVNAPTGPPANHQI</sequence>
<protein>
    <recommendedName>
        <fullName evidence="2 3">EGF-like domain-containing protein</fullName>
    </recommendedName>
</protein>
<keyword evidence="1" id="KW-0472">Membrane</keyword>
<evidence type="ECO:0000259" key="3">
    <source>
        <dbReference type="PROSITE" id="PS01186"/>
    </source>
</evidence>
<dbReference type="PROSITE" id="PS01186">
    <property type="entry name" value="EGF_2"/>
    <property type="match status" value="1"/>
</dbReference>
<proteinExistence type="predicted"/>
<dbReference type="Pfam" id="PF26129">
    <property type="entry name" value="Vwde"/>
    <property type="match status" value="1"/>
</dbReference>
<dbReference type="Gene3D" id="2.10.25.10">
    <property type="entry name" value="Laminin"/>
    <property type="match status" value="1"/>
</dbReference>
<keyword evidence="1" id="KW-1133">Transmembrane helix</keyword>
<dbReference type="AlphaFoldDB" id="A0ABD0LIE9"/>
<organism evidence="4 5">
    <name type="scientific">Batillaria attramentaria</name>
    <dbReference type="NCBI Taxonomy" id="370345"/>
    <lineage>
        <taxon>Eukaryota</taxon>
        <taxon>Metazoa</taxon>
        <taxon>Spiralia</taxon>
        <taxon>Lophotrochozoa</taxon>
        <taxon>Mollusca</taxon>
        <taxon>Gastropoda</taxon>
        <taxon>Caenogastropoda</taxon>
        <taxon>Sorbeoconcha</taxon>
        <taxon>Cerithioidea</taxon>
        <taxon>Batillariidae</taxon>
        <taxon>Batillaria</taxon>
    </lineage>
</organism>
<accession>A0ABD0LIE9</accession>
<dbReference type="EMBL" id="JACVVK020000044">
    <property type="protein sequence ID" value="KAK7499322.1"/>
    <property type="molecule type" value="Genomic_DNA"/>
</dbReference>
<name>A0ABD0LIE9_9CAEN</name>
<keyword evidence="5" id="KW-1185">Reference proteome</keyword>
<evidence type="ECO:0000256" key="1">
    <source>
        <dbReference type="SAM" id="Phobius"/>
    </source>
</evidence>
<dbReference type="PROSITE" id="PS00022">
    <property type="entry name" value="EGF_1"/>
    <property type="match status" value="1"/>
</dbReference>
<gene>
    <name evidence="4" type="ORF">BaRGS_00009297</name>
</gene>
<dbReference type="Proteomes" id="UP001519460">
    <property type="component" value="Unassembled WGS sequence"/>
</dbReference>
<reference evidence="4 5" key="1">
    <citation type="journal article" date="2023" name="Sci. Data">
        <title>Genome assembly of the Korean intertidal mud-creeper Batillaria attramentaria.</title>
        <authorList>
            <person name="Patra A.K."/>
            <person name="Ho P.T."/>
            <person name="Jun S."/>
            <person name="Lee S.J."/>
            <person name="Kim Y."/>
            <person name="Won Y.J."/>
        </authorList>
    </citation>
    <scope>NUCLEOTIDE SEQUENCE [LARGE SCALE GENOMIC DNA]</scope>
    <source>
        <strain evidence="4">Wonlab-2016</strain>
    </source>
</reference>
<feature type="domain" description="EGF-like" evidence="2 3">
    <location>
        <begin position="216"/>
        <end position="227"/>
    </location>
</feature>
<evidence type="ECO:0000259" key="2">
    <source>
        <dbReference type="PROSITE" id="PS00022"/>
    </source>
</evidence>
<evidence type="ECO:0000313" key="4">
    <source>
        <dbReference type="EMBL" id="KAK7499322.1"/>
    </source>
</evidence>
<dbReference type="InterPro" id="IPR058727">
    <property type="entry name" value="Helical_Vwde"/>
</dbReference>
<feature type="transmembrane region" description="Helical" evidence="1">
    <location>
        <begin position="420"/>
        <end position="444"/>
    </location>
</feature>
<comment type="caution">
    <text evidence="4">The sequence shown here is derived from an EMBL/GenBank/DDBJ whole genome shotgun (WGS) entry which is preliminary data.</text>
</comment>